<accession>X1UKB5</accession>
<protein>
    <submittedName>
        <fullName evidence="1">Uncharacterized protein</fullName>
    </submittedName>
</protein>
<organism evidence="1">
    <name type="scientific">marine sediment metagenome</name>
    <dbReference type="NCBI Taxonomy" id="412755"/>
    <lineage>
        <taxon>unclassified sequences</taxon>
        <taxon>metagenomes</taxon>
        <taxon>ecological metagenomes</taxon>
    </lineage>
</organism>
<sequence>MKANCPKCGPIGRIWNKDVKTDEEVEHLRLIVPEIYERVNEYYDEDGQKWYVMQCRSCSTIIQVPA</sequence>
<reference evidence="1" key="1">
    <citation type="journal article" date="2014" name="Front. Microbiol.">
        <title>High frequency of phylogenetically diverse reductive dehalogenase-homologous genes in deep subseafloor sedimentary metagenomes.</title>
        <authorList>
            <person name="Kawai M."/>
            <person name="Futagami T."/>
            <person name="Toyoda A."/>
            <person name="Takaki Y."/>
            <person name="Nishi S."/>
            <person name="Hori S."/>
            <person name="Arai W."/>
            <person name="Tsubouchi T."/>
            <person name="Morono Y."/>
            <person name="Uchiyama I."/>
            <person name="Ito T."/>
            <person name="Fujiyama A."/>
            <person name="Inagaki F."/>
            <person name="Takami H."/>
        </authorList>
    </citation>
    <scope>NUCLEOTIDE SEQUENCE</scope>
    <source>
        <strain evidence="1">Expedition CK06-06</strain>
    </source>
</reference>
<proteinExistence type="predicted"/>
<gene>
    <name evidence="1" type="ORF">S12H4_53661</name>
</gene>
<name>X1UKB5_9ZZZZ</name>
<comment type="caution">
    <text evidence="1">The sequence shown here is derived from an EMBL/GenBank/DDBJ whole genome shotgun (WGS) entry which is preliminary data.</text>
</comment>
<dbReference type="EMBL" id="BARW01034196">
    <property type="protein sequence ID" value="GAJ04012.1"/>
    <property type="molecule type" value="Genomic_DNA"/>
</dbReference>
<dbReference type="AlphaFoldDB" id="X1UKB5"/>
<evidence type="ECO:0000313" key="1">
    <source>
        <dbReference type="EMBL" id="GAJ04012.1"/>
    </source>
</evidence>